<dbReference type="InterPro" id="IPR004255">
    <property type="entry name" value="O-acyltransferase_WSD1_N"/>
</dbReference>
<comment type="similarity">
    <text evidence="3">Belongs to the long-chain O-acyltransferase family.</text>
</comment>
<evidence type="ECO:0000313" key="13">
    <source>
        <dbReference type="EMBL" id="WUM18823.1"/>
    </source>
</evidence>
<dbReference type="EMBL" id="CP108021">
    <property type="protein sequence ID" value="WUM18823.1"/>
    <property type="molecule type" value="Genomic_DNA"/>
</dbReference>
<keyword evidence="9" id="KW-0012">Acyltransferase</keyword>
<gene>
    <name evidence="13" type="ORF">OG579_13910</name>
</gene>
<comment type="pathway">
    <text evidence="1">Glycerolipid metabolism; triacylglycerol biosynthesis.</text>
</comment>
<keyword evidence="8" id="KW-0443">Lipid metabolism</keyword>
<dbReference type="EC" id="2.3.1.20" evidence="4"/>
<comment type="pathway">
    <text evidence="2">Lipid metabolism.</text>
</comment>
<evidence type="ECO:0000256" key="2">
    <source>
        <dbReference type="ARBA" id="ARBA00005189"/>
    </source>
</evidence>
<evidence type="ECO:0000256" key="5">
    <source>
        <dbReference type="ARBA" id="ARBA00022516"/>
    </source>
</evidence>
<dbReference type="RefSeq" id="WP_328856405.1">
    <property type="nucleotide sequence ID" value="NZ_CP108021.1"/>
</dbReference>
<evidence type="ECO:0000256" key="7">
    <source>
        <dbReference type="ARBA" id="ARBA00022798"/>
    </source>
</evidence>
<dbReference type="GO" id="GO:0005886">
    <property type="term" value="C:plasma membrane"/>
    <property type="evidence" value="ECO:0007669"/>
    <property type="project" value="TreeGrafter"/>
</dbReference>
<dbReference type="PANTHER" id="PTHR31650">
    <property type="entry name" value="O-ACYLTRANSFERASE (WSD1-LIKE) FAMILY PROTEIN"/>
    <property type="match status" value="1"/>
</dbReference>
<name>A0AAU4JYF3_9NOCA</name>
<evidence type="ECO:0000256" key="8">
    <source>
        <dbReference type="ARBA" id="ARBA00023098"/>
    </source>
</evidence>
<keyword evidence="7" id="KW-0319">Glycerol metabolism</keyword>
<evidence type="ECO:0000256" key="9">
    <source>
        <dbReference type="ARBA" id="ARBA00023315"/>
    </source>
</evidence>
<dbReference type="GO" id="GO:0001666">
    <property type="term" value="P:response to hypoxia"/>
    <property type="evidence" value="ECO:0007669"/>
    <property type="project" value="TreeGrafter"/>
</dbReference>
<dbReference type="PANTHER" id="PTHR31650:SF1">
    <property type="entry name" value="WAX ESTER SYNTHASE_DIACYLGLYCEROL ACYLTRANSFERASE 4-RELATED"/>
    <property type="match status" value="1"/>
</dbReference>
<organism evidence="13 14">
    <name type="scientific">Williamsia herbipolensis</name>
    <dbReference type="NCBI Taxonomy" id="1603258"/>
    <lineage>
        <taxon>Bacteria</taxon>
        <taxon>Bacillati</taxon>
        <taxon>Actinomycetota</taxon>
        <taxon>Actinomycetes</taxon>
        <taxon>Mycobacteriales</taxon>
        <taxon>Nocardiaceae</taxon>
        <taxon>Williamsia</taxon>
    </lineage>
</organism>
<proteinExistence type="inferred from homology"/>
<evidence type="ECO:0000256" key="10">
    <source>
        <dbReference type="ARBA" id="ARBA00048109"/>
    </source>
</evidence>
<evidence type="ECO:0000256" key="4">
    <source>
        <dbReference type="ARBA" id="ARBA00013244"/>
    </source>
</evidence>
<keyword evidence="5" id="KW-0444">Lipid biosynthesis</keyword>
<evidence type="ECO:0000313" key="14">
    <source>
        <dbReference type="Proteomes" id="UP001432128"/>
    </source>
</evidence>
<dbReference type="GO" id="GO:0004144">
    <property type="term" value="F:diacylglycerol O-acyltransferase activity"/>
    <property type="evidence" value="ECO:0007669"/>
    <property type="project" value="UniProtKB-EC"/>
</dbReference>
<dbReference type="KEGG" id="whr:OG579_13910"/>
<accession>A0AAU4JYF3</accession>
<feature type="domain" description="O-acyltransferase WSD1-like N-terminal" evidence="11">
    <location>
        <begin position="7"/>
        <end position="271"/>
    </location>
</feature>
<dbReference type="GO" id="GO:0019432">
    <property type="term" value="P:triglyceride biosynthetic process"/>
    <property type="evidence" value="ECO:0007669"/>
    <property type="project" value="TreeGrafter"/>
</dbReference>
<keyword evidence="6" id="KW-0808">Transferase</keyword>
<dbReference type="Pfam" id="PF06974">
    <property type="entry name" value="WS_DGAT_C"/>
    <property type="match status" value="1"/>
</dbReference>
<reference evidence="13 14" key="1">
    <citation type="submission" date="2022-10" db="EMBL/GenBank/DDBJ databases">
        <title>The complete genomes of actinobacterial strains from the NBC collection.</title>
        <authorList>
            <person name="Joergensen T.S."/>
            <person name="Alvarez Arevalo M."/>
            <person name="Sterndorff E.B."/>
            <person name="Faurdal D."/>
            <person name="Vuksanovic O."/>
            <person name="Mourched A.-S."/>
            <person name="Charusanti P."/>
            <person name="Shaw S."/>
            <person name="Blin K."/>
            <person name="Weber T."/>
        </authorList>
    </citation>
    <scope>NUCLEOTIDE SEQUENCE [LARGE SCALE GENOMIC DNA]</scope>
    <source>
        <strain evidence="13 14">NBC_00319</strain>
    </source>
</reference>
<dbReference type="Pfam" id="PF03007">
    <property type="entry name" value="WS_DGAT_cat"/>
    <property type="match status" value="1"/>
</dbReference>
<evidence type="ECO:0000259" key="12">
    <source>
        <dbReference type="Pfam" id="PF06974"/>
    </source>
</evidence>
<evidence type="ECO:0000256" key="6">
    <source>
        <dbReference type="ARBA" id="ARBA00022679"/>
    </source>
</evidence>
<evidence type="ECO:0000256" key="3">
    <source>
        <dbReference type="ARBA" id="ARBA00009587"/>
    </source>
</evidence>
<sequence>MAVVVDPKDSLFWFGTSDAMPTDQYFLLAFATAGPAAAPAWEDLVEVIAGRSAAIPALNKRLAESPAGIDYPRWVHHAADMGECVHRLVDEGSTSSTPEATRQWSTCVDRVEELLASTLDATRTPWQLHIAPDVVGVPDVDGRATIVFVRFSHVLTDGLGGAALLRALFGRTPNPADAEVAAASEPHEPGAVGWRLRDFGRALGRLVRLPSALVATAVAGRRSARPSDGADRPTAPLRRASINTCGAGVRDVTVLPIPRRISASQRFTVTQIALCAASLATERLLIRRGEAPDSLAAAVPVAVRESVQWVGANRFATAVVGLGVASSTALDRAETIRSSLATERRRLVSRDAITMMRLVESVPRPILSRYLRRGPGMRTEFVPAHMSVTSVNCGVADMELSGGPAVMVAGFPCLSPDIGIGLGIYGLGTTVTLGVLTSPDAVPDADEYADLLRAALDELAVTIA</sequence>
<comment type="catalytic activity">
    <reaction evidence="10">
        <text>an acyl-CoA + a 1,2-diacyl-sn-glycerol = a triacyl-sn-glycerol + CoA</text>
        <dbReference type="Rhea" id="RHEA:10868"/>
        <dbReference type="ChEBI" id="CHEBI:17815"/>
        <dbReference type="ChEBI" id="CHEBI:57287"/>
        <dbReference type="ChEBI" id="CHEBI:58342"/>
        <dbReference type="ChEBI" id="CHEBI:64615"/>
        <dbReference type="EC" id="2.3.1.20"/>
    </reaction>
</comment>
<dbReference type="Proteomes" id="UP001432128">
    <property type="component" value="Chromosome"/>
</dbReference>
<dbReference type="InterPro" id="IPR045034">
    <property type="entry name" value="O-acyltransferase_WSD1-like"/>
</dbReference>
<evidence type="ECO:0000256" key="1">
    <source>
        <dbReference type="ARBA" id="ARBA00004771"/>
    </source>
</evidence>
<keyword evidence="14" id="KW-1185">Reference proteome</keyword>
<dbReference type="AlphaFoldDB" id="A0AAU4JYF3"/>
<evidence type="ECO:0000259" key="11">
    <source>
        <dbReference type="Pfam" id="PF03007"/>
    </source>
</evidence>
<dbReference type="GO" id="GO:0006071">
    <property type="term" value="P:glycerol metabolic process"/>
    <property type="evidence" value="ECO:0007669"/>
    <property type="project" value="UniProtKB-KW"/>
</dbReference>
<feature type="domain" description="O-acyltransferase WSD1 C-terminal" evidence="12">
    <location>
        <begin position="313"/>
        <end position="459"/>
    </location>
</feature>
<dbReference type="GO" id="GO:0071731">
    <property type="term" value="P:response to nitric oxide"/>
    <property type="evidence" value="ECO:0007669"/>
    <property type="project" value="TreeGrafter"/>
</dbReference>
<dbReference type="GO" id="GO:0051701">
    <property type="term" value="P:biological process involved in interaction with host"/>
    <property type="evidence" value="ECO:0007669"/>
    <property type="project" value="TreeGrafter"/>
</dbReference>
<protein>
    <recommendedName>
        <fullName evidence="4">diacylglycerol O-acyltransferase</fullName>
        <ecNumber evidence="4">2.3.1.20</ecNumber>
    </recommendedName>
</protein>
<dbReference type="InterPro" id="IPR009721">
    <property type="entry name" value="O-acyltransferase_WSD1_C"/>
</dbReference>